<dbReference type="Proteomes" id="UP000499080">
    <property type="component" value="Unassembled WGS sequence"/>
</dbReference>
<organism evidence="1 2">
    <name type="scientific">Araneus ventricosus</name>
    <name type="common">Orbweaver spider</name>
    <name type="synonym">Epeira ventricosa</name>
    <dbReference type="NCBI Taxonomy" id="182803"/>
    <lineage>
        <taxon>Eukaryota</taxon>
        <taxon>Metazoa</taxon>
        <taxon>Ecdysozoa</taxon>
        <taxon>Arthropoda</taxon>
        <taxon>Chelicerata</taxon>
        <taxon>Arachnida</taxon>
        <taxon>Araneae</taxon>
        <taxon>Araneomorphae</taxon>
        <taxon>Entelegynae</taxon>
        <taxon>Araneoidea</taxon>
        <taxon>Araneidae</taxon>
        <taxon>Araneus</taxon>
    </lineage>
</organism>
<keyword evidence="2" id="KW-1185">Reference proteome</keyword>
<protein>
    <submittedName>
        <fullName evidence="1">Uncharacterized protein</fullName>
    </submittedName>
</protein>
<proteinExistence type="predicted"/>
<accession>A0A4Y2MYN4</accession>
<name>A0A4Y2MYN4_ARAVE</name>
<sequence length="86" mass="10248">MSVDLRTRQLKNAKSKKEIWFMDFTSKLHMPVKSWTKSVSRKLIRRIIGVHIKRVIHPSSKLEFLEHGKEKTYRQDRKPVKFGAND</sequence>
<evidence type="ECO:0000313" key="2">
    <source>
        <dbReference type="Proteomes" id="UP000499080"/>
    </source>
</evidence>
<dbReference type="AlphaFoldDB" id="A0A4Y2MYN4"/>
<reference evidence="1 2" key="1">
    <citation type="journal article" date="2019" name="Sci. Rep.">
        <title>Orb-weaving spider Araneus ventricosus genome elucidates the spidroin gene catalogue.</title>
        <authorList>
            <person name="Kono N."/>
            <person name="Nakamura H."/>
            <person name="Ohtoshi R."/>
            <person name="Moran D.A.P."/>
            <person name="Shinohara A."/>
            <person name="Yoshida Y."/>
            <person name="Fujiwara M."/>
            <person name="Mori M."/>
            <person name="Tomita M."/>
            <person name="Arakawa K."/>
        </authorList>
    </citation>
    <scope>NUCLEOTIDE SEQUENCE [LARGE SCALE GENOMIC DNA]</scope>
</reference>
<evidence type="ECO:0000313" key="1">
    <source>
        <dbReference type="EMBL" id="GBN30957.1"/>
    </source>
</evidence>
<dbReference type="EMBL" id="BGPR01008008">
    <property type="protein sequence ID" value="GBN30957.1"/>
    <property type="molecule type" value="Genomic_DNA"/>
</dbReference>
<gene>
    <name evidence="1" type="ORF">AVEN_185190_1</name>
</gene>
<comment type="caution">
    <text evidence="1">The sequence shown here is derived from an EMBL/GenBank/DDBJ whole genome shotgun (WGS) entry which is preliminary data.</text>
</comment>